<dbReference type="InterPro" id="IPR042099">
    <property type="entry name" value="ANL_N_sf"/>
</dbReference>
<keyword evidence="4" id="KW-1185">Reference proteome</keyword>
<dbReference type="EMBL" id="JAELYA010000009">
    <property type="protein sequence ID" value="MBO3277683.1"/>
    <property type="molecule type" value="Genomic_DNA"/>
</dbReference>
<dbReference type="InterPro" id="IPR050237">
    <property type="entry name" value="ATP-dep_AMP-bd_enzyme"/>
</dbReference>
<dbReference type="Pfam" id="PF23562">
    <property type="entry name" value="AMP-binding_C_3"/>
    <property type="match status" value="1"/>
</dbReference>
<dbReference type="InterPro" id="IPR020845">
    <property type="entry name" value="AMP-binding_CS"/>
</dbReference>
<comment type="caution">
    <text evidence="3">The sequence shown here is derived from an EMBL/GenBank/DDBJ whole genome shotgun (WGS) entry which is preliminary data.</text>
</comment>
<name>A0ABS3TVL6_9PSED</name>
<dbReference type="InterPro" id="IPR000873">
    <property type="entry name" value="AMP-dep_synth/lig_dom"/>
</dbReference>
<gene>
    <name evidence="3" type="ORF">JFY56_20920</name>
</gene>
<dbReference type="Proteomes" id="UP000669060">
    <property type="component" value="Unassembled WGS sequence"/>
</dbReference>
<proteinExistence type="predicted"/>
<reference evidence="3 4" key="1">
    <citation type="submission" date="2020-12" db="EMBL/GenBank/DDBJ databases">
        <title>Pseudomonas schmalbachii sp. nov. isolated from millipede gut.</title>
        <authorList>
            <person name="Shelomi M."/>
        </authorList>
    </citation>
    <scope>NUCLEOTIDE SEQUENCE [LARGE SCALE GENOMIC DNA]</scope>
    <source>
        <strain evidence="3 4">Milli4</strain>
    </source>
</reference>
<dbReference type="SUPFAM" id="SSF56801">
    <property type="entry name" value="Acetyl-CoA synthetase-like"/>
    <property type="match status" value="1"/>
</dbReference>
<dbReference type="Pfam" id="PF00501">
    <property type="entry name" value="AMP-binding"/>
    <property type="match status" value="1"/>
</dbReference>
<dbReference type="PANTHER" id="PTHR43767">
    <property type="entry name" value="LONG-CHAIN-FATTY-ACID--COA LIGASE"/>
    <property type="match status" value="1"/>
</dbReference>
<organism evidence="3 4">
    <name type="scientific">Pseudomonas schmalbachii</name>
    <dbReference type="NCBI Taxonomy" id="2816993"/>
    <lineage>
        <taxon>Bacteria</taxon>
        <taxon>Pseudomonadati</taxon>
        <taxon>Pseudomonadota</taxon>
        <taxon>Gammaproteobacteria</taxon>
        <taxon>Pseudomonadales</taxon>
        <taxon>Pseudomonadaceae</taxon>
        <taxon>Pseudomonas</taxon>
    </lineage>
</organism>
<protein>
    <submittedName>
        <fullName evidence="3">AMP-binding protein</fullName>
    </submittedName>
</protein>
<dbReference type="PROSITE" id="PS00455">
    <property type="entry name" value="AMP_BINDING"/>
    <property type="match status" value="1"/>
</dbReference>
<dbReference type="RefSeq" id="WP_208316074.1">
    <property type="nucleotide sequence ID" value="NZ_JAELYA010000009.1"/>
</dbReference>
<accession>A0ABS3TVL6</accession>
<evidence type="ECO:0000259" key="2">
    <source>
        <dbReference type="Pfam" id="PF00501"/>
    </source>
</evidence>
<evidence type="ECO:0000313" key="3">
    <source>
        <dbReference type="EMBL" id="MBO3277683.1"/>
    </source>
</evidence>
<sequence>MQPELSALWETLRRLGAHQPGRVALHGDGLVCHYGQLLHEVERREEWLRAEPPGVFALALENGPEALLWDLAALLAGRPCVILPPFFTPAQRAHCLEQTGATLLLADGDMAEELAGLGFAADPPFWRRPQRGDAVLPAGTAKITYTSGSTGAPKGVCLSAQALLRVAYEVELASRPAEPQRYLAVLPLAVLLENLGIYAALLAGAEIVLLPQERLGIGGASSVDWPRLLDCIALSGAQSLILVPQLLLGLVTAIERGQMQVGPLRFVAVGGAHVSPELLARAAQVGLPVYEGYGLSECASVVCLNRPGANRPGSVGQPLPHVQVRLAEDSEVLVSGSVALGYLGEAPFDGEWWPTGDVGRFDEDGYLYLGGRKKNQFITSFGRNVNPEWVEAELTQNGVILQAFVHGEGLHQNLALLWPLDPQCADATLAAAVEQANRNLPDYAQIHAWRRLPQPFDLASGTLTANGRPRRAAILERYRNELSALVTE</sequence>
<feature type="domain" description="AMP-dependent synthetase/ligase" evidence="2">
    <location>
        <begin position="16"/>
        <end position="331"/>
    </location>
</feature>
<dbReference type="Gene3D" id="3.40.50.12780">
    <property type="entry name" value="N-terminal domain of ligase-like"/>
    <property type="match status" value="1"/>
</dbReference>
<evidence type="ECO:0000256" key="1">
    <source>
        <dbReference type="ARBA" id="ARBA00022598"/>
    </source>
</evidence>
<dbReference type="PANTHER" id="PTHR43767:SF8">
    <property type="entry name" value="LONG-CHAIN-FATTY-ACID--COA LIGASE"/>
    <property type="match status" value="1"/>
</dbReference>
<evidence type="ECO:0000313" key="4">
    <source>
        <dbReference type="Proteomes" id="UP000669060"/>
    </source>
</evidence>
<keyword evidence="1" id="KW-0436">Ligase</keyword>